<keyword evidence="3" id="KW-0663">Pyridoxal phosphate</keyword>
<accession>A0A8H5V4U6</accession>
<sequence>MVVLPEPFASFERITLLFPHPSPLHPLPNLTRHINSTTSTKAQIWAKREDCSSGLGLGGNKIRKLEYVIPSALAQGCDTLISTGGTQSNHMRQVAAVGSHLGLKTILVPQVHANTGSEAFGQAGNVQVNGILGAELAATNTALEDVAADVEKQGGRPYVIAAGASVHVHGGLGFARWASEVVEQETAHGIFFDTIVVPVASGGTIAGMIAGFKLANQSGGQSRSIIGIDTYNKPPGVLEATILEIARRTADLIGLGADAVQPNDVILDTRFNTGTHTAWDDNTARGVKLIGELEGIVTDPIYSGRSVGAILHKAESGELEGSRYVLFVHTGGQAALNHSAQFFENCELRWYHVKLSLRHPRSLDPIQVYTQLNWLRPQRQHTPSTVPSYLKSKSVISPLQLHHPIPTVSSDPLPITYPIMLSQPNPYDKVDTANLFTVKFSNLFDRDSKEVDTLLQACERDGFFYLDLQDSCSAKLWRDLERVSEIAKRWFSQPVEDKLKTPTVSLAHGFADPIGYCITSTDPVAQLDSKLRIGRNELLGRWALASVVEENLELFDQFNASCHFILKLLLDCLSDGLNLRGPARLDTHHRDDARSKSTLYFLHYPPGTQNLDEVGQNMHTDIGTLTLLFAPQWGLQVVSPVTGAWEYVQPREGHAIINVADTLRFLSKKRFRSALHRVLPIGSVQKEDRYAVSYFLRAADDTEFNDRNDEASNAKSWYLTKYHTYELPHDVQGEQTVLSGGMAQELQATF</sequence>
<dbReference type="InterPro" id="IPR044861">
    <property type="entry name" value="IPNS-like_FE2OG_OXY"/>
</dbReference>
<comment type="caution">
    <text evidence="5">The sequence shown here is derived from an EMBL/GenBank/DDBJ whole genome shotgun (WGS) entry which is preliminary data.</text>
</comment>
<feature type="domain" description="Fe2OG dioxygenase" evidence="4">
    <location>
        <begin position="594"/>
        <end position="698"/>
    </location>
</feature>
<dbReference type="InterPro" id="IPR001926">
    <property type="entry name" value="TrpB-like_PALP"/>
</dbReference>
<dbReference type="PANTHER" id="PTHR43780:SF2">
    <property type="entry name" value="1-AMINOCYCLOPROPANE-1-CARBOXYLATE DEAMINASE-RELATED"/>
    <property type="match status" value="1"/>
</dbReference>
<evidence type="ECO:0000256" key="3">
    <source>
        <dbReference type="ARBA" id="ARBA00022898"/>
    </source>
</evidence>
<dbReference type="PANTHER" id="PTHR43780">
    <property type="entry name" value="1-AMINOCYCLOPROPANE-1-CARBOXYLATE DEAMINASE-RELATED"/>
    <property type="match status" value="1"/>
</dbReference>
<dbReference type="AlphaFoldDB" id="A0A8H5V4U6"/>
<dbReference type="Gene3D" id="3.40.50.1100">
    <property type="match status" value="2"/>
</dbReference>
<dbReference type="SUPFAM" id="SSF53686">
    <property type="entry name" value="Tryptophan synthase beta subunit-like PLP-dependent enzymes"/>
    <property type="match status" value="1"/>
</dbReference>
<dbReference type="RefSeq" id="XP_036539757.1">
    <property type="nucleotide sequence ID" value="XM_036682866.1"/>
</dbReference>
<dbReference type="EMBL" id="JAAOAV010000043">
    <property type="protein sequence ID" value="KAF5608299.1"/>
    <property type="molecule type" value="Genomic_DNA"/>
</dbReference>
<evidence type="ECO:0000259" key="4">
    <source>
        <dbReference type="PROSITE" id="PS51471"/>
    </source>
</evidence>
<proteinExistence type="inferred from homology"/>
<dbReference type="InterPro" id="IPR005123">
    <property type="entry name" value="Oxoglu/Fe-dep_dioxygenase_dom"/>
</dbReference>
<name>A0A8H5V4U6_GIBSU</name>
<dbReference type="GeneID" id="59317584"/>
<comment type="similarity">
    <text evidence="2">Belongs to the ACC deaminase/D-cysteine desulfhydrase family.</text>
</comment>
<dbReference type="Proteomes" id="UP000547976">
    <property type="component" value="Unassembled WGS sequence"/>
</dbReference>
<dbReference type="InterPro" id="IPR027278">
    <property type="entry name" value="ACCD_DCysDesulf"/>
</dbReference>
<comment type="cofactor">
    <cofactor evidence="1">
        <name>pyridoxal 5'-phosphate</name>
        <dbReference type="ChEBI" id="CHEBI:597326"/>
    </cofactor>
</comment>
<evidence type="ECO:0000256" key="2">
    <source>
        <dbReference type="ARBA" id="ARBA00008639"/>
    </source>
</evidence>
<dbReference type="OrthoDB" id="288590at2759"/>
<reference evidence="5 6" key="1">
    <citation type="submission" date="2020-05" db="EMBL/GenBank/DDBJ databases">
        <title>Identification and distribution of gene clusters putatively required for synthesis of sphingolipid metabolism inhibitors in phylogenetically diverse species of the filamentous fungus Fusarium.</title>
        <authorList>
            <person name="Kim H.-S."/>
            <person name="Busman M."/>
            <person name="Brown D.W."/>
            <person name="Divon H."/>
            <person name="Uhlig S."/>
            <person name="Proctor R.H."/>
        </authorList>
    </citation>
    <scope>NUCLEOTIDE SEQUENCE [LARGE SCALE GENOMIC DNA]</scope>
    <source>
        <strain evidence="5 6">NRRL 66333</strain>
    </source>
</reference>
<dbReference type="Pfam" id="PF00291">
    <property type="entry name" value="PALP"/>
    <property type="match status" value="1"/>
</dbReference>
<evidence type="ECO:0000313" key="6">
    <source>
        <dbReference type="Proteomes" id="UP000547976"/>
    </source>
</evidence>
<evidence type="ECO:0000256" key="1">
    <source>
        <dbReference type="ARBA" id="ARBA00001933"/>
    </source>
</evidence>
<dbReference type="InterPro" id="IPR027443">
    <property type="entry name" value="IPNS-like_sf"/>
</dbReference>
<gene>
    <name evidence="5" type="ORF">FSUBG_4835</name>
</gene>
<organism evidence="5 6">
    <name type="scientific">Gibberella subglutinans</name>
    <name type="common">Fusarium subglutinans</name>
    <dbReference type="NCBI Taxonomy" id="42677"/>
    <lineage>
        <taxon>Eukaryota</taxon>
        <taxon>Fungi</taxon>
        <taxon>Dikarya</taxon>
        <taxon>Ascomycota</taxon>
        <taxon>Pezizomycotina</taxon>
        <taxon>Sordariomycetes</taxon>
        <taxon>Hypocreomycetidae</taxon>
        <taxon>Hypocreales</taxon>
        <taxon>Nectriaceae</taxon>
        <taxon>Fusarium</taxon>
        <taxon>Fusarium fujikuroi species complex</taxon>
    </lineage>
</organism>
<dbReference type="SUPFAM" id="SSF51197">
    <property type="entry name" value="Clavaminate synthase-like"/>
    <property type="match status" value="1"/>
</dbReference>
<dbReference type="Pfam" id="PF03171">
    <property type="entry name" value="2OG-FeII_Oxy"/>
    <property type="match status" value="1"/>
</dbReference>
<dbReference type="GO" id="GO:0019148">
    <property type="term" value="F:D-cysteine desulfhydrase activity"/>
    <property type="evidence" value="ECO:0007669"/>
    <property type="project" value="TreeGrafter"/>
</dbReference>
<protein>
    <submittedName>
        <fullName evidence="5">ACC deaminase</fullName>
    </submittedName>
</protein>
<keyword evidence="6" id="KW-1185">Reference proteome</keyword>
<evidence type="ECO:0000313" key="5">
    <source>
        <dbReference type="EMBL" id="KAF5608299.1"/>
    </source>
</evidence>
<dbReference type="Gene3D" id="2.60.120.330">
    <property type="entry name" value="B-lactam Antibiotic, Isopenicillin N Synthase, Chain"/>
    <property type="match status" value="1"/>
</dbReference>
<dbReference type="InterPro" id="IPR036052">
    <property type="entry name" value="TrpB-like_PALP_sf"/>
</dbReference>
<dbReference type="PROSITE" id="PS51471">
    <property type="entry name" value="FE2OG_OXY"/>
    <property type="match status" value="1"/>
</dbReference>